<keyword evidence="2" id="KW-0732">Signal</keyword>
<evidence type="ECO:0000313" key="4">
    <source>
        <dbReference type="Proteomes" id="UP000641152"/>
    </source>
</evidence>
<dbReference type="RefSeq" id="WP_192395884.1">
    <property type="nucleotide sequence ID" value="NZ_CAJHIU010000003.1"/>
</dbReference>
<gene>
    <name evidence="3" type="ORF">EBB_22390</name>
</gene>
<feature type="signal peptide" evidence="2">
    <location>
        <begin position="1"/>
        <end position="27"/>
    </location>
</feature>
<feature type="chain" id="PRO_5046736725" description="VPLPA-CTERM sorting domain-containing protein" evidence="2">
    <location>
        <begin position="28"/>
        <end position="305"/>
    </location>
</feature>
<dbReference type="EMBL" id="JACXST010000003">
    <property type="protein sequence ID" value="MBD9363179.1"/>
    <property type="molecule type" value="Genomic_DNA"/>
</dbReference>
<keyword evidence="1" id="KW-1133">Transmembrane helix</keyword>
<keyword evidence="1" id="KW-0472">Membrane</keyword>
<feature type="transmembrane region" description="Helical" evidence="1">
    <location>
        <begin position="276"/>
        <end position="295"/>
    </location>
</feature>
<evidence type="ECO:0008006" key="5">
    <source>
        <dbReference type="Google" id="ProtNLM"/>
    </source>
</evidence>
<evidence type="ECO:0000313" key="3">
    <source>
        <dbReference type="EMBL" id="MBD9363179.1"/>
    </source>
</evidence>
<reference evidence="3 4" key="1">
    <citation type="submission" date="2020-09" db="EMBL/GenBank/DDBJ databases">
        <title>Methylomonas albis sp. nov. and Methylomonas fluvii sp. nov.: Two cold-adapted methanotrophs from the River Elbe and an amended description of Methylovulum psychrotolerans strain Eb1.</title>
        <authorList>
            <person name="Bussmann I.K."/>
            <person name="Klings K.-W."/>
            <person name="Warnstedt J."/>
            <person name="Hoppert M."/>
            <person name="Saborowski A."/>
            <person name="Horn F."/>
            <person name="Liebner S."/>
        </authorList>
    </citation>
    <scope>NUCLEOTIDE SEQUENCE [LARGE SCALE GENOMIC DNA]</scope>
    <source>
        <strain evidence="3 4">EbB</strain>
    </source>
</reference>
<sequence>MIRNTLAKAISLAIAGGAITLAGVSNASASTTMYNTNKPITNGNPTDAAALSTDGWTRNNNGTNTGTPLPWLGTVGAVRPFGYEGLSIANWAAHVTAAGDSLEISQADAATRYGTAWGPVAGTTYLANIDTAKGAWFDGSTGWAHNTDIGLFKSDVTTEVSIRLTPLFNVSEPDKSWSNFGVTVFTGMDTDTSKATTPNYSHHAGWNETSFTADNPMGTTGLTYLTHDATVDATNALVFTAVAGQVYSIYLGGNSGEGNFNPHAGYRLNLSTAAPVPLPGAVWLFGSALVGLLGFGKRNSSKFSR</sequence>
<evidence type="ECO:0000256" key="1">
    <source>
        <dbReference type="SAM" id="Phobius"/>
    </source>
</evidence>
<evidence type="ECO:0000256" key="2">
    <source>
        <dbReference type="SAM" id="SignalP"/>
    </source>
</evidence>
<keyword evidence="1" id="KW-0812">Transmembrane</keyword>
<organism evidence="3 4">
    <name type="scientific">Methylomonas fluvii</name>
    <dbReference type="NCBI Taxonomy" id="1854564"/>
    <lineage>
        <taxon>Bacteria</taxon>
        <taxon>Pseudomonadati</taxon>
        <taxon>Pseudomonadota</taxon>
        <taxon>Gammaproteobacteria</taxon>
        <taxon>Methylococcales</taxon>
        <taxon>Methylococcaceae</taxon>
        <taxon>Methylomonas</taxon>
    </lineage>
</organism>
<protein>
    <recommendedName>
        <fullName evidence="5">VPLPA-CTERM sorting domain-containing protein</fullName>
    </recommendedName>
</protein>
<proteinExistence type="predicted"/>
<comment type="caution">
    <text evidence="3">The sequence shown here is derived from an EMBL/GenBank/DDBJ whole genome shotgun (WGS) entry which is preliminary data.</text>
</comment>
<dbReference type="Proteomes" id="UP000641152">
    <property type="component" value="Unassembled WGS sequence"/>
</dbReference>
<accession>A0ABR9DJA3</accession>
<name>A0ABR9DJA3_9GAMM</name>
<keyword evidence="4" id="KW-1185">Reference proteome</keyword>